<reference evidence="1 2" key="1">
    <citation type="submission" date="2019-01" db="EMBL/GenBank/DDBJ databases">
        <title>Sequencing of cultivated peanut Arachis hypogaea provides insights into genome evolution and oil improvement.</title>
        <authorList>
            <person name="Chen X."/>
        </authorList>
    </citation>
    <scope>NUCLEOTIDE SEQUENCE [LARGE SCALE GENOMIC DNA]</scope>
    <source>
        <strain evidence="2">cv. Fuhuasheng</strain>
        <tissue evidence="1">Leaves</tissue>
    </source>
</reference>
<dbReference type="AlphaFoldDB" id="A0A445CLM8"/>
<accession>A0A445CLM8</accession>
<gene>
    <name evidence="1" type="ORF">Ahy_A06g026765</name>
</gene>
<sequence length="37" mass="4065">MMLRTCLIKLTVKHCASKSSETTALPRTSLFPVISTV</sequence>
<protein>
    <submittedName>
        <fullName evidence="1">Uncharacterized protein</fullName>
    </submittedName>
</protein>
<evidence type="ECO:0000313" key="1">
    <source>
        <dbReference type="EMBL" id="RYR51793.1"/>
    </source>
</evidence>
<keyword evidence="2" id="KW-1185">Reference proteome</keyword>
<proteinExistence type="predicted"/>
<organism evidence="1 2">
    <name type="scientific">Arachis hypogaea</name>
    <name type="common">Peanut</name>
    <dbReference type="NCBI Taxonomy" id="3818"/>
    <lineage>
        <taxon>Eukaryota</taxon>
        <taxon>Viridiplantae</taxon>
        <taxon>Streptophyta</taxon>
        <taxon>Embryophyta</taxon>
        <taxon>Tracheophyta</taxon>
        <taxon>Spermatophyta</taxon>
        <taxon>Magnoliopsida</taxon>
        <taxon>eudicotyledons</taxon>
        <taxon>Gunneridae</taxon>
        <taxon>Pentapetalae</taxon>
        <taxon>rosids</taxon>
        <taxon>fabids</taxon>
        <taxon>Fabales</taxon>
        <taxon>Fabaceae</taxon>
        <taxon>Papilionoideae</taxon>
        <taxon>50 kb inversion clade</taxon>
        <taxon>dalbergioids sensu lato</taxon>
        <taxon>Dalbergieae</taxon>
        <taxon>Pterocarpus clade</taxon>
        <taxon>Arachis</taxon>
    </lineage>
</organism>
<evidence type="ECO:0000313" key="2">
    <source>
        <dbReference type="Proteomes" id="UP000289738"/>
    </source>
</evidence>
<comment type="caution">
    <text evidence="1">The sequence shown here is derived from an EMBL/GenBank/DDBJ whole genome shotgun (WGS) entry which is preliminary data.</text>
</comment>
<name>A0A445CLM8_ARAHY</name>
<dbReference type="EMBL" id="SDMP01000006">
    <property type="protein sequence ID" value="RYR51793.1"/>
    <property type="molecule type" value="Genomic_DNA"/>
</dbReference>
<dbReference type="Proteomes" id="UP000289738">
    <property type="component" value="Chromosome A06"/>
</dbReference>